<dbReference type="EMBL" id="VFBM01000028">
    <property type="protein sequence ID" value="TNX85289.1"/>
    <property type="molecule type" value="Genomic_DNA"/>
</dbReference>
<dbReference type="Proteomes" id="UP000314285">
    <property type="component" value="Unassembled WGS sequence"/>
</dbReference>
<accession>A0A8H2K246</accession>
<comment type="caution">
    <text evidence="1">The sequence shown here is derived from an EMBL/GenBank/DDBJ whole genome shotgun (WGS) entry which is preliminary data.</text>
</comment>
<dbReference type="RefSeq" id="WP_139880922.1">
    <property type="nucleotide sequence ID" value="NZ_VFBM01000028.1"/>
</dbReference>
<protein>
    <submittedName>
        <fullName evidence="1">Uncharacterized protein</fullName>
    </submittedName>
</protein>
<organism evidence="1 2">
    <name type="scientific">Acinetobacter radioresistens</name>
    <dbReference type="NCBI Taxonomy" id="40216"/>
    <lineage>
        <taxon>Bacteria</taxon>
        <taxon>Pseudomonadati</taxon>
        <taxon>Pseudomonadota</taxon>
        <taxon>Gammaproteobacteria</taxon>
        <taxon>Moraxellales</taxon>
        <taxon>Moraxellaceae</taxon>
        <taxon>Acinetobacter</taxon>
    </lineage>
</organism>
<name>A0A8H2K246_ACIRA</name>
<gene>
    <name evidence="1" type="ORF">FHY67_15415</name>
</gene>
<proteinExistence type="predicted"/>
<dbReference type="AlphaFoldDB" id="A0A8H2K246"/>
<evidence type="ECO:0000313" key="1">
    <source>
        <dbReference type="EMBL" id="TNX85289.1"/>
    </source>
</evidence>
<evidence type="ECO:0000313" key="2">
    <source>
        <dbReference type="Proteomes" id="UP000314285"/>
    </source>
</evidence>
<reference evidence="1 2" key="1">
    <citation type="submission" date="2019-06" db="EMBL/GenBank/DDBJ databases">
        <title>Genome of Acinetobacter radioresistens APH1, a phenol degrading strain.</title>
        <authorList>
            <person name="Liu Y."/>
        </authorList>
    </citation>
    <scope>NUCLEOTIDE SEQUENCE [LARGE SCALE GENOMIC DNA]</scope>
    <source>
        <strain evidence="1 2">APH1</strain>
    </source>
</reference>
<sequence length="59" mass="6922">MSPSQFIFLKAKKLNKDMIMQMVSNKKNNAVVLFMIEHHKTQAQKKTLMRPCACIWLID</sequence>